<dbReference type="Gene3D" id="3.40.190.10">
    <property type="entry name" value="Periplasmic binding protein-like II"/>
    <property type="match status" value="2"/>
</dbReference>
<dbReference type="Pfam" id="PF03466">
    <property type="entry name" value="LysR_substrate"/>
    <property type="match status" value="1"/>
</dbReference>
<dbReference type="Pfam" id="PF00126">
    <property type="entry name" value="HTH_1"/>
    <property type="match status" value="1"/>
</dbReference>
<dbReference type="Gene3D" id="1.10.10.10">
    <property type="entry name" value="Winged helix-like DNA-binding domain superfamily/Winged helix DNA-binding domain"/>
    <property type="match status" value="1"/>
</dbReference>
<dbReference type="PRINTS" id="PR00039">
    <property type="entry name" value="HTHLYSR"/>
</dbReference>
<dbReference type="PANTHER" id="PTHR30126">
    <property type="entry name" value="HTH-TYPE TRANSCRIPTIONAL REGULATOR"/>
    <property type="match status" value="1"/>
</dbReference>
<evidence type="ECO:0000259" key="6">
    <source>
        <dbReference type="PROSITE" id="PS50931"/>
    </source>
</evidence>
<evidence type="ECO:0000313" key="8">
    <source>
        <dbReference type="Proteomes" id="UP000275777"/>
    </source>
</evidence>
<dbReference type="PANTHER" id="PTHR30126:SF91">
    <property type="entry name" value="LYSR FAMILY TRANSCRIPTIONAL REGULATOR"/>
    <property type="match status" value="1"/>
</dbReference>
<evidence type="ECO:0000256" key="1">
    <source>
        <dbReference type="ARBA" id="ARBA00009437"/>
    </source>
</evidence>
<dbReference type="SUPFAM" id="SSF53850">
    <property type="entry name" value="Periplasmic binding protein-like II"/>
    <property type="match status" value="1"/>
</dbReference>
<evidence type="ECO:0000256" key="5">
    <source>
        <dbReference type="SAM" id="MobiDB-lite"/>
    </source>
</evidence>
<keyword evidence="4" id="KW-0804">Transcription</keyword>
<dbReference type="PROSITE" id="PS50931">
    <property type="entry name" value="HTH_LYSR"/>
    <property type="match status" value="1"/>
</dbReference>
<evidence type="ECO:0000256" key="3">
    <source>
        <dbReference type="ARBA" id="ARBA00023125"/>
    </source>
</evidence>
<organism evidence="7 8">
    <name type="scientific">Chromobacterium violaceum</name>
    <dbReference type="NCBI Taxonomy" id="536"/>
    <lineage>
        <taxon>Bacteria</taxon>
        <taxon>Pseudomonadati</taxon>
        <taxon>Pseudomonadota</taxon>
        <taxon>Betaproteobacteria</taxon>
        <taxon>Neisseriales</taxon>
        <taxon>Chromobacteriaceae</taxon>
        <taxon>Chromobacterium</taxon>
    </lineage>
</organism>
<gene>
    <name evidence="7" type="primary">cmpR_3</name>
    <name evidence="7" type="ORF">NCTC9695_05361</name>
</gene>
<keyword evidence="3" id="KW-0238">DNA-binding</keyword>
<keyword evidence="2" id="KW-0805">Transcription regulation</keyword>
<feature type="domain" description="HTH lysR-type" evidence="6">
    <location>
        <begin position="3"/>
        <end position="60"/>
    </location>
</feature>
<accession>A0A3S5DLU8</accession>
<protein>
    <submittedName>
        <fullName evidence="7">HTH-type transcriptional activator CmpR</fullName>
    </submittedName>
</protein>
<dbReference type="InterPro" id="IPR036390">
    <property type="entry name" value="WH_DNA-bd_sf"/>
</dbReference>
<dbReference type="InterPro" id="IPR000847">
    <property type="entry name" value="LysR_HTH_N"/>
</dbReference>
<dbReference type="GO" id="GO:0000976">
    <property type="term" value="F:transcription cis-regulatory region binding"/>
    <property type="evidence" value="ECO:0007669"/>
    <property type="project" value="TreeGrafter"/>
</dbReference>
<name>A0A3S5DLU8_CHRVL</name>
<dbReference type="AlphaFoldDB" id="A0A3S5DLU8"/>
<proteinExistence type="inferred from homology"/>
<dbReference type="InterPro" id="IPR036388">
    <property type="entry name" value="WH-like_DNA-bd_sf"/>
</dbReference>
<dbReference type="SUPFAM" id="SSF46785">
    <property type="entry name" value="Winged helix' DNA-binding domain"/>
    <property type="match status" value="1"/>
</dbReference>
<dbReference type="CDD" id="cd05466">
    <property type="entry name" value="PBP2_LTTR_substrate"/>
    <property type="match status" value="1"/>
</dbReference>
<evidence type="ECO:0000313" key="7">
    <source>
        <dbReference type="EMBL" id="VEB44857.1"/>
    </source>
</evidence>
<reference evidence="7 8" key="1">
    <citation type="submission" date="2018-12" db="EMBL/GenBank/DDBJ databases">
        <authorList>
            <consortium name="Pathogen Informatics"/>
        </authorList>
    </citation>
    <scope>NUCLEOTIDE SEQUENCE [LARGE SCALE GENOMIC DNA]</scope>
    <source>
        <strain evidence="7 8">NCTC9695</strain>
    </source>
</reference>
<comment type="similarity">
    <text evidence="1">Belongs to the LysR transcriptional regulatory family.</text>
</comment>
<sequence length="326" mass="35420">MSISLEDLELLLDVAELGSFSQAAARRGWSQPQASQRVALLEKRLGAPLFSRHRRGAEPTAACQAFLPAARAALDALAEGRKRLAGAEGLPRLRMACLPSLAGVIFGPLPQRLAEAPMEIRCDTDHSPQILQLLLAGELDIGFVLHRPAIPGLEQDVLCDSPIVAVAEAAHPLAAAERPLSLGRLAGYPLAPQNWGEGAEELVRRLRGQCASARPIHLLQPAAAARDLALWHGYVAFVPRLAVRQELEKAYCGSWRWRSRNWTMAGDDGMARRQAARCGQDDGAGCGEGPGPRLALRGGRARQEKSPGKPGPCFCFLRRAQRRWRR</sequence>
<dbReference type="GO" id="GO:0003700">
    <property type="term" value="F:DNA-binding transcription factor activity"/>
    <property type="evidence" value="ECO:0007669"/>
    <property type="project" value="InterPro"/>
</dbReference>
<dbReference type="InterPro" id="IPR005119">
    <property type="entry name" value="LysR_subst-bd"/>
</dbReference>
<feature type="region of interest" description="Disordered" evidence="5">
    <location>
        <begin position="279"/>
        <end position="309"/>
    </location>
</feature>
<dbReference type="Proteomes" id="UP000275777">
    <property type="component" value="Chromosome"/>
</dbReference>
<evidence type="ECO:0000256" key="2">
    <source>
        <dbReference type="ARBA" id="ARBA00023015"/>
    </source>
</evidence>
<evidence type="ECO:0000256" key="4">
    <source>
        <dbReference type="ARBA" id="ARBA00023163"/>
    </source>
</evidence>
<dbReference type="EMBL" id="LR134182">
    <property type="protein sequence ID" value="VEB44857.1"/>
    <property type="molecule type" value="Genomic_DNA"/>
</dbReference>